<keyword evidence="1 4" id="KW-0378">Hydrolase</keyword>
<dbReference type="InterPro" id="IPR036452">
    <property type="entry name" value="Ribo_hydro-like"/>
</dbReference>
<name>A0A150HB32_9MICO</name>
<evidence type="ECO:0000256" key="2">
    <source>
        <dbReference type="ARBA" id="ARBA00023295"/>
    </source>
</evidence>
<dbReference type="AlphaFoldDB" id="A0A150HB32"/>
<gene>
    <name evidence="4" type="primary">rihB</name>
    <name evidence="4" type="ORF">Bravens_00431</name>
</gene>
<dbReference type="EMBL" id="LQQC01000005">
    <property type="protein sequence ID" value="KXZ59184.1"/>
    <property type="molecule type" value="Genomic_DNA"/>
</dbReference>
<dbReference type="InterPro" id="IPR001910">
    <property type="entry name" value="Inosine/uridine_hydrolase_dom"/>
</dbReference>
<dbReference type="PANTHER" id="PTHR12304">
    <property type="entry name" value="INOSINE-URIDINE PREFERRING NUCLEOSIDE HYDROLASE"/>
    <property type="match status" value="1"/>
</dbReference>
<feature type="domain" description="Inosine/uridine-preferring nucleoside hydrolase" evidence="3">
    <location>
        <begin position="3"/>
        <end position="316"/>
    </location>
</feature>
<evidence type="ECO:0000256" key="1">
    <source>
        <dbReference type="ARBA" id="ARBA00022801"/>
    </source>
</evidence>
<dbReference type="InterPro" id="IPR023186">
    <property type="entry name" value="IUNH"/>
</dbReference>
<keyword evidence="5" id="KW-1185">Reference proteome</keyword>
<protein>
    <submittedName>
        <fullName evidence="4">Pyrimidine-specific ribonucleoside hydrolase RihB</fullName>
        <ecNumber evidence="4">3.2.2.8</ecNumber>
    </submittedName>
</protein>
<dbReference type="Gene3D" id="3.90.245.10">
    <property type="entry name" value="Ribonucleoside hydrolase-like"/>
    <property type="match status" value="1"/>
</dbReference>
<dbReference type="SUPFAM" id="SSF53590">
    <property type="entry name" value="Nucleoside hydrolase"/>
    <property type="match status" value="1"/>
</dbReference>
<accession>A0A150HB32</accession>
<dbReference type="GO" id="GO:0005829">
    <property type="term" value="C:cytosol"/>
    <property type="evidence" value="ECO:0007669"/>
    <property type="project" value="TreeGrafter"/>
</dbReference>
<dbReference type="Pfam" id="PF01156">
    <property type="entry name" value="IU_nuc_hydro"/>
    <property type="match status" value="1"/>
</dbReference>
<reference evidence="4 5" key="1">
    <citation type="submission" date="2016-01" db="EMBL/GenBank/DDBJ databases">
        <title>Use of Whole Genome Sequencing to ascertain that Brevibacterium massiliense (Roux, Raoult 2009) is a later heterotypic synonym of Brevibacterium ravenspurgense (Mages 2008).</title>
        <authorList>
            <person name="Bernier A.-M."/>
            <person name="Burdz T."/>
            <person name="Huynh C."/>
            <person name="Pachecho A.L."/>
            <person name="Wiebe D."/>
            <person name="Bonner C."/>
            <person name="Bernard K."/>
        </authorList>
    </citation>
    <scope>NUCLEOTIDE SEQUENCE [LARGE SCALE GENOMIC DNA]</scope>
    <source>
        <strain evidence="4 5">CCUG56047</strain>
    </source>
</reference>
<dbReference type="GO" id="GO:0008477">
    <property type="term" value="F:purine nucleosidase activity"/>
    <property type="evidence" value="ECO:0007669"/>
    <property type="project" value="TreeGrafter"/>
</dbReference>
<dbReference type="GO" id="GO:0006152">
    <property type="term" value="P:purine nucleoside catabolic process"/>
    <property type="evidence" value="ECO:0007669"/>
    <property type="project" value="TreeGrafter"/>
</dbReference>
<comment type="caution">
    <text evidence="4">The sequence shown here is derived from an EMBL/GenBank/DDBJ whole genome shotgun (WGS) entry which is preliminary data.</text>
</comment>
<evidence type="ECO:0000313" key="4">
    <source>
        <dbReference type="EMBL" id="KXZ59184.1"/>
    </source>
</evidence>
<proteinExistence type="predicted"/>
<evidence type="ECO:0000259" key="3">
    <source>
        <dbReference type="Pfam" id="PF01156"/>
    </source>
</evidence>
<organism evidence="4 5">
    <name type="scientific">Brevibacterium ravenspurgense</name>
    <dbReference type="NCBI Taxonomy" id="479117"/>
    <lineage>
        <taxon>Bacteria</taxon>
        <taxon>Bacillati</taxon>
        <taxon>Actinomycetota</taxon>
        <taxon>Actinomycetes</taxon>
        <taxon>Micrococcales</taxon>
        <taxon>Brevibacteriaceae</taxon>
        <taxon>Brevibacterium</taxon>
    </lineage>
</organism>
<dbReference type="PANTHER" id="PTHR12304:SF4">
    <property type="entry name" value="URIDINE NUCLEOSIDASE"/>
    <property type="match status" value="1"/>
</dbReference>
<dbReference type="GO" id="GO:0050263">
    <property type="term" value="F:ribosylpyrimidine nucleosidase activity"/>
    <property type="evidence" value="ECO:0007669"/>
    <property type="project" value="UniProtKB-EC"/>
</dbReference>
<dbReference type="Proteomes" id="UP000243589">
    <property type="component" value="Unassembled WGS sequence"/>
</dbReference>
<dbReference type="PATRIC" id="fig|479117.4.peg.429"/>
<dbReference type="EC" id="3.2.2.8" evidence="4"/>
<sequence length="328" mass="35231">MRLVIDTDPGNGIPGANTDDGIAIALAACSQLVDLVGVSVVSGNTAREEGAAAASWLLKELEVDVPVVCGEPYVNQRRVREWVEEAQRKRTGELAQRLWGPAPFAVSSADAFNEGAVDWLAQAVLADPGEVTIAAIGPLSNIASMLRKYPETADAVRRIVVMGGAFDADRFPVDTNFFLDPEAAGAVIASGAPMTLVPMDVTTTTMLTHEDLDGFERLDSSLTRALVPTLRPWVSFSSETRNIPGMWVHDALTVAMLIDPTLVTSEPAEVGIVVSDDQESGRTVRLDGQTPQPLREYASIHQGAVELVTSVDNSRLLALLRDSFQRRL</sequence>
<evidence type="ECO:0000313" key="5">
    <source>
        <dbReference type="Proteomes" id="UP000243589"/>
    </source>
</evidence>
<keyword evidence="2 4" id="KW-0326">Glycosidase</keyword>